<dbReference type="InParanoid" id="D6TJP3"/>
<reference evidence="1 2" key="1">
    <citation type="journal article" date="2011" name="Stand. Genomic Sci.">
        <title>Non-contiguous finished genome sequence and contextual data of the filamentous soil bacterium Ktedonobacter racemifer type strain (SOSP1-21).</title>
        <authorList>
            <person name="Chang Y.J."/>
            <person name="Land M."/>
            <person name="Hauser L."/>
            <person name="Chertkov O."/>
            <person name="Del Rio T.G."/>
            <person name="Nolan M."/>
            <person name="Copeland A."/>
            <person name="Tice H."/>
            <person name="Cheng J.F."/>
            <person name="Lucas S."/>
            <person name="Han C."/>
            <person name="Goodwin L."/>
            <person name="Pitluck S."/>
            <person name="Ivanova N."/>
            <person name="Ovchinikova G."/>
            <person name="Pati A."/>
            <person name="Chen A."/>
            <person name="Palaniappan K."/>
            <person name="Mavromatis K."/>
            <person name="Liolios K."/>
            <person name="Brettin T."/>
            <person name="Fiebig A."/>
            <person name="Rohde M."/>
            <person name="Abt B."/>
            <person name="Goker M."/>
            <person name="Detter J.C."/>
            <person name="Woyke T."/>
            <person name="Bristow J."/>
            <person name="Eisen J.A."/>
            <person name="Markowitz V."/>
            <person name="Hugenholtz P."/>
            <person name="Kyrpides N.C."/>
            <person name="Klenk H.P."/>
            <person name="Lapidus A."/>
        </authorList>
    </citation>
    <scope>NUCLEOTIDE SEQUENCE [LARGE SCALE GENOMIC DNA]</scope>
    <source>
        <strain evidence="2">DSM 44963</strain>
    </source>
</reference>
<sequence>MELLRLPAVTARKSHSHLDYGGQRAGEDNLTPFPASPFPKVILSKRPFRLFRMKYKAVVARRCSSTRLHMTRIICRRVLEQRRSDWHYTLSISQYRERSL</sequence>
<dbReference type="STRING" id="485913.Krac_11215"/>
<gene>
    <name evidence="1" type="ORF">Krac_11215</name>
</gene>
<protein>
    <submittedName>
        <fullName evidence="1">Uncharacterized protein</fullName>
    </submittedName>
</protein>
<proteinExistence type="predicted"/>
<organism evidence="1 2">
    <name type="scientific">Ktedonobacter racemifer DSM 44963</name>
    <dbReference type="NCBI Taxonomy" id="485913"/>
    <lineage>
        <taxon>Bacteria</taxon>
        <taxon>Bacillati</taxon>
        <taxon>Chloroflexota</taxon>
        <taxon>Ktedonobacteria</taxon>
        <taxon>Ktedonobacterales</taxon>
        <taxon>Ktedonobacteraceae</taxon>
        <taxon>Ktedonobacter</taxon>
    </lineage>
</organism>
<accession>D6TJP3</accession>
<keyword evidence="2" id="KW-1185">Reference proteome</keyword>
<evidence type="ECO:0000313" key="2">
    <source>
        <dbReference type="Proteomes" id="UP000004508"/>
    </source>
</evidence>
<name>D6TJP3_KTERA</name>
<dbReference type="Proteomes" id="UP000004508">
    <property type="component" value="Unassembled WGS sequence"/>
</dbReference>
<comment type="caution">
    <text evidence="1">The sequence shown here is derived from an EMBL/GenBank/DDBJ whole genome shotgun (WGS) entry which is preliminary data.</text>
</comment>
<evidence type="ECO:0000313" key="1">
    <source>
        <dbReference type="EMBL" id="EFH89650.1"/>
    </source>
</evidence>
<dbReference type="AlphaFoldDB" id="D6TJP3"/>
<dbReference type="EMBL" id="ADVG01000001">
    <property type="protein sequence ID" value="EFH89650.1"/>
    <property type="molecule type" value="Genomic_DNA"/>
</dbReference>